<comment type="caution">
    <text evidence="3">The sequence shown here is derived from an EMBL/GenBank/DDBJ whole genome shotgun (WGS) entry which is preliminary data.</text>
</comment>
<dbReference type="RefSeq" id="WP_220193553.1">
    <property type="nucleotide sequence ID" value="NZ_BNJF01000001.1"/>
</dbReference>
<proteinExistence type="predicted"/>
<evidence type="ECO:0000256" key="2">
    <source>
        <dbReference type="SAM" id="Phobius"/>
    </source>
</evidence>
<gene>
    <name evidence="3" type="ORF">KSX_22960</name>
</gene>
<dbReference type="Proteomes" id="UP000612362">
    <property type="component" value="Unassembled WGS sequence"/>
</dbReference>
<evidence type="ECO:0000313" key="3">
    <source>
        <dbReference type="EMBL" id="GHO44133.1"/>
    </source>
</evidence>
<feature type="region of interest" description="Disordered" evidence="1">
    <location>
        <begin position="1"/>
        <end position="35"/>
    </location>
</feature>
<feature type="transmembrane region" description="Helical" evidence="2">
    <location>
        <begin position="60"/>
        <end position="80"/>
    </location>
</feature>
<keyword evidence="4" id="KW-1185">Reference proteome</keyword>
<name>A0A8J3I140_9CHLR</name>
<reference evidence="3" key="1">
    <citation type="submission" date="2020-10" db="EMBL/GenBank/DDBJ databases">
        <title>Taxonomic study of unclassified bacteria belonging to the class Ktedonobacteria.</title>
        <authorList>
            <person name="Yabe S."/>
            <person name="Wang C.M."/>
            <person name="Zheng Y."/>
            <person name="Sakai Y."/>
            <person name="Cavaletti L."/>
            <person name="Monciardini P."/>
            <person name="Donadio S."/>
        </authorList>
    </citation>
    <scope>NUCLEOTIDE SEQUENCE</scope>
    <source>
        <strain evidence="3">SOSP1-1</strain>
    </source>
</reference>
<sequence>MRRRMEQMGTGPSSENDRMLKEREKRKERVDRRKQRLADERAKLKAAGPVGGIKLGRSTLFFALGTLALIVLVIVIFIIIRHPF</sequence>
<dbReference type="EMBL" id="BNJF01000001">
    <property type="protein sequence ID" value="GHO44133.1"/>
    <property type="molecule type" value="Genomic_DNA"/>
</dbReference>
<evidence type="ECO:0000256" key="1">
    <source>
        <dbReference type="SAM" id="MobiDB-lite"/>
    </source>
</evidence>
<evidence type="ECO:0000313" key="4">
    <source>
        <dbReference type="Proteomes" id="UP000612362"/>
    </source>
</evidence>
<protein>
    <submittedName>
        <fullName evidence="3">Uncharacterized protein</fullName>
    </submittedName>
</protein>
<organism evidence="3 4">
    <name type="scientific">Ktedonospora formicarum</name>
    <dbReference type="NCBI Taxonomy" id="2778364"/>
    <lineage>
        <taxon>Bacteria</taxon>
        <taxon>Bacillati</taxon>
        <taxon>Chloroflexota</taxon>
        <taxon>Ktedonobacteria</taxon>
        <taxon>Ktedonobacterales</taxon>
        <taxon>Ktedonobacteraceae</taxon>
        <taxon>Ktedonospora</taxon>
    </lineage>
</organism>
<keyword evidence="2" id="KW-0472">Membrane</keyword>
<keyword evidence="2" id="KW-0812">Transmembrane</keyword>
<accession>A0A8J3I140</accession>
<dbReference type="AlphaFoldDB" id="A0A8J3I140"/>
<feature type="compositionally biased region" description="Basic and acidic residues" evidence="1">
    <location>
        <begin position="15"/>
        <end position="35"/>
    </location>
</feature>
<keyword evidence="2" id="KW-1133">Transmembrane helix</keyword>